<dbReference type="SUPFAM" id="SSF50104">
    <property type="entry name" value="Translation proteins SH3-like domain"/>
    <property type="match status" value="1"/>
</dbReference>
<dbReference type="EMBL" id="SORI01000014">
    <property type="protein sequence ID" value="TDY58382.1"/>
    <property type="molecule type" value="Genomic_DNA"/>
</dbReference>
<evidence type="ECO:0000256" key="2">
    <source>
        <dbReference type="ARBA" id="ARBA00023274"/>
    </source>
</evidence>
<evidence type="ECO:0000313" key="3">
    <source>
        <dbReference type="EMBL" id="TDY58382.1"/>
    </source>
</evidence>
<dbReference type="InterPro" id="IPR008991">
    <property type="entry name" value="Translation_prot_SH3-like_sf"/>
</dbReference>
<evidence type="ECO:0000256" key="1">
    <source>
        <dbReference type="ARBA" id="ARBA00022980"/>
    </source>
</evidence>
<dbReference type="AlphaFoldDB" id="A0A4R8M3V2"/>
<keyword evidence="1" id="KW-0689">Ribosomal protein</keyword>
<gene>
    <name evidence="3" type="ORF">C8D99_11474</name>
</gene>
<dbReference type="OrthoDB" id="5244at2"/>
<dbReference type="CDD" id="cd06088">
    <property type="entry name" value="KOW_RPL14"/>
    <property type="match status" value="1"/>
</dbReference>
<proteinExistence type="predicted"/>
<organism evidence="3 4">
    <name type="scientific">Aminivibrio pyruvatiphilus</name>
    <dbReference type="NCBI Taxonomy" id="1005740"/>
    <lineage>
        <taxon>Bacteria</taxon>
        <taxon>Thermotogati</taxon>
        <taxon>Synergistota</taxon>
        <taxon>Synergistia</taxon>
        <taxon>Synergistales</taxon>
        <taxon>Aminobacteriaceae</taxon>
        <taxon>Aminivibrio</taxon>
    </lineage>
</organism>
<dbReference type="Gene3D" id="2.30.30.30">
    <property type="match status" value="1"/>
</dbReference>
<dbReference type="InterPro" id="IPR041985">
    <property type="entry name" value="Ribosomal_eL14_KOW"/>
</dbReference>
<evidence type="ECO:0008006" key="5">
    <source>
        <dbReference type="Google" id="ProtNLM"/>
    </source>
</evidence>
<dbReference type="Proteomes" id="UP000295066">
    <property type="component" value="Unassembled WGS sequence"/>
</dbReference>
<reference evidence="3 4" key="1">
    <citation type="submission" date="2019-03" db="EMBL/GenBank/DDBJ databases">
        <title>Genomic Encyclopedia of Type Strains, Phase IV (KMG-IV): sequencing the most valuable type-strain genomes for metagenomic binning, comparative biology and taxonomic classification.</title>
        <authorList>
            <person name="Goeker M."/>
        </authorList>
    </citation>
    <scope>NUCLEOTIDE SEQUENCE [LARGE SCALE GENOMIC DNA]</scope>
    <source>
        <strain evidence="3 4">DSM 25964</strain>
    </source>
</reference>
<evidence type="ECO:0000313" key="4">
    <source>
        <dbReference type="Proteomes" id="UP000295066"/>
    </source>
</evidence>
<comment type="caution">
    <text evidence="3">The sequence shown here is derived from an EMBL/GenBank/DDBJ whole genome shotgun (WGS) entry which is preliminary data.</text>
</comment>
<keyword evidence="2" id="KW-0687">Ribonucleoprotein</keyword>
<keyword evidence="4" id="KW-1185">Reference proteome</keyword>
<dbReference type="RefSeq" id="WP_133958101.1">
    <property type="nucleotide sequence ID" value="NZ_SORI01000014.1"/>
</dbReference>
<dbReference type="GO" id="GO:1990904">
    <property type="term" value="C:ribonucleoprotein complex"/>
    <property type="evidence" value="ECO:0007669"/>
    <property type="project" value="UniProtKB-KW"/>
</dbReference>
<dbReference type="InterPro" id="IPR014722">
    <property type="entry name" value="Rib_uL2_dom2"/>
</dbReference>
<name>A0A4R8M3V2_9BACT</name>
<protein>
    <recommendedName>
        <fullName evidence="5">RNA-binding protein</fullName>
    </recommendedName>
</protein>
<sequence length="105" mass="11822">MDMGLNELPDDSLCRIGQVVRSRKGKDAGRWYVIVGISEDGRRVYLADGRKYTPAKPKPKNTIHLQRTGWYLDEIAQSILSEGRIDAGRFQALLSGLYRNEQQGG</sequence>
<accession>A0A4R8M3V2</accession>
<dbReference type="GO" id="GO:0005840">
    <property type="term" value="C:ribosome"/>
    <property type="evidence" value="ECO:0007669"/>
    <property type="project" value="UniProtKB-KW"/>
</dbReference>